<comment type="caution">
    <text evidence="7">The sequence shown here is derived from an EMBL/GenBank/DDBJ whole genome shotgun (WGS) entry which is preliminary data.</text>
</comment>
<keyword evidence="4 5" id="KW-0472">Membrane</keyword>
<dbReference type="InterPro" id="IPR004895">
    <property type="entry name" value="Prenylated_rab_accept_PRA1"/>
</dbReference>
<dbReference type="AlphaFoldDB" id="A0A7J7IMM7"/>
<feature type="transmembrane region" description="Helical" evidence="5">
    <location>
        <begin position="177"/>
        <end position="193"/>
    </location>
</feature>
<dbReference type="Pfam" id="PF03208">
    <property type="entry name" value="PRA1"/>
    <property type="match status" value="1"/>
</dbReference>
<feature type="compositionally biased region" description="Polar residues" evidence="6">
    <location>
        <begin position="1"/>
        <end position="13"/>
    </location>
</feature>
<evidence type="ECO:0000313" key="7">
    <source>
        <dbReference type="EMBL" id="KAF6004353.1"/>
    </source>
</evidence>
<feature type="transmembrane region" description="Helical" evidence="5">
    <location>
        <begin position="139"/>
        <end position="157"/>
    </location>
</feature>
<comment type="similarity">
    <text evidence="5">Belongs to the PRA1 family.</text>
</comment>
<proteinExistence type="inferred from homology"/>
<keyword evidence="3 5" id="KW-1133">Transmembrane helix</keyword>
<dbReference type="Proteomes" id="UP000530660">
    <property type="component" value="Unassembled WGS sequence"/>
</dbReference>
<dbReference type="PANTHER" id="PTHR19317:SF10">
    <property type="entry name" value="PRA1 FAMILY PROTEIN"/>
    <property type="match status" value="1"/>
</dbReference>
<dbReference type="GO" id="GO:0016192">
    <property type="term" value="P:vesicle-mediated transport"/>
    <property type="evidence" value="ECO:0007669"/>
    <property type="project" value="TreeGrafter"/>
</dbReference>
<evidence type="ECO:0000313" key="8">
    <source>
        <dbReference type="Proteomes" id="UP000530660"/>
    </source>
</evidence>
<dbReference type="GO" id="GO:0005794">
    <property type="term" value="C:Golgi apparatus"/>
    <property type="evidence" value="ECO:0007669"/>
    <property type="project" value="TreeGrafter"/>
</dbReference>
<feature type="transmembrane region" description="Helical" evidence="5">
    <location>
        <begin position="199"/>
        <end position="217"/>
    </location>
</feature>
<comment type="subcellular location">
    <subcellularLocation>
        <location evidence="1 5">Membrane</location>
        <topology evidence="1 5">Multi-pass membrane protein</topology>
    </subcellularLocation>
</comment>
<dbReference type="GO" id="GO:0005783">
    <property type="term" value="C:endoplasmic reticulum"/>
    <property type="evidence" value="ECO:0007669"/>
    <property type="project" value="TreeGrafter"/>
</dbReference>
<gene>
    <name evidence="7" type="ORF">F1559_000674</name>
</gene>
<dbReference type="OrthoDB" id="10568301at2759"/>
<dbReference type="GO" id="GO:0016020">
    <property type="term" value="C:membrane"/>
    <property type="evidence" value="ECO:0007669"/>
    <property type="project" value="UniProtKB-SubCell"/>
</dbReference>
<reference evidence="7 8" key="1">
    <citation type="journal article" date="2020" name="J. Phycol.">
        <title>Comparative genome analysis reveals Cyanidiococcus gen. nov., a new extremophilic red algal genus sister to Cyanidioschyzon (Cyanidioschyzonaceae, Rhodophyta).</title>
        <authorList>
            <person name="Liu S.-L."/>
            <person name="Chiang Y.-R."/>
            <person name="Yoon H.S."/>
            <person name="Fu H.-Y."/>
        </authorList>
    </citation>
    <scope>NUCLEOTIDE SEQUENCE [LARGE SCALE GENOMIC DNA]</scope>
    <source>
        <strain evidence="7 8">THAL066</strain>
    </source>
</reference>
<keyword evidence="8" id="KW-1185">Reference proteome</keyword>
<evidence type="ECO:0000256" key="5">
    <source>
        <dbReference type="RuleBase" id="RU363107"/>
    </source>
</evidence>
<evidence type="ECO:0000256" key="1">
    <source>
        <dbReference type="ARBA" id="ARBA00004141"/>
    </source>
</evidence>
<evidence type="ECO:0000256" key="3">
    <source>
        <dbReference type="ARBA" id="ARBA00022989"/>
    </source>
</evidence>
<name>A0A7J7IMM7_9RHOD</name>
<protein>
    <recommendedName>
        <fullName evidence="5">PRA1 family protein</fullName>
    </recommendedName>
</protein>
<feature type="transmembrane region" description="Helical" evidence="5">
    <location>
        <begin position="114"/>
        <end position="133"/>
    </location>
</feature>
<sequence>MGVPQLASNSATTAAERKSERAGYGATARVTQTNDLGTTETVTVQGTSNLSVSGERDSSLWTPVDPRTQLSPKERLQLAWSAARPWREWASWRALASPPSWLDWSTRVRMNLELYVWNYMFVLLAAFVVAGLFYPWSALFTGAWIILVMYMGANAFASHTETEASLGARILSSWPVYVRYTLLGGLLLLLLFTTEAITLVLTSASIALALVLVHAAFHDPAEAVPSLSVEYIAAP</sequence>
<dbReference type="PANTHER" id="PTHR19317">
    <property type="entry name" value="PRENYLATED RAB ACCEPTOR 1-RELATED"/>
    <property type="match status" value="1"/>
</dbReference>
<evidence type="ECO:0000256" key="4">
    <source>
        <dbReference type="ARBA" id="ARBA00023136"/>
    </source>
</evidence>
<organism evidence="7 8">
    <name type="scientific">Cyanidiococcus yangmingshanensis</name>
    <dbReference type="NCBI Taxonomy" id="2690220"/>
    <lineage>
        <taxon>Eukaryota</taxon>
        <taxon>Rhodophyta</taxon>
        <taxon>Bangiophyceae</taxon>
        <taxon>Cyanidiales</taxon>
        <taxon>Cyanidiaceae</taxon>
        <taxon>Cyanidiococcus</taxon>
    </lineage>
</organism>
<dbReference type="EMBL" id="VWRR01000003">
    <property type="protein sequence ID" value="KAF6004353.1"/>
    <property type="molecule type" value="Genomic_DNA"/>
</dbReference>
<evidence type="ECO:0000256" key="6">
    <source>
        <dbReference type="SAM" id="MobiDB-lite"/>
    </source>
</evidence>
<evidence type="ECO:0000256" key="2">
    <source>
        <dbReference type="ARBA" id="ARBA00022692"/>
    </source>
</evidence>
<keyword evidence="2 5" id="KW-0812">Transmembrane</keyword>
<feature type="region of interest" description="Disordered" evidence="6">
    <location>
        <begin position="1"/>
        <end position="25"/>
    </location>
</feature>
<accession>A0A7J7IMM7</accession>